<feature type="compositionally biased region" description="Polar residues" evidence="6">
    <location>
        <begin position="191"/>
        <end position="203"/>
    </location>
</feature>
<protein>
    <submittedName>
        <fullName evidence="8">6393_t:CDS:1</fullName>
    </submittedName>
</protein>
<feature type="region of interest" description="Disordered" evidence="6">
    <location>
        <begin position="136"/>
        <end position="163"/>
    </location>
</feature>
<evidence type="ECO:0000256" key="4">
    <source>
        <dbReference type="ARBA" id="ARBA00023306"/>
    </source>
</evidence>
<feature type="compositionally biased region" description="Polar residues" evidence="6">
    <location>
        <begin position="52"/>
        <end position="86"/>
    </location>
</feature>
<feature type="compositionally biased region" description="Polar residues" evidence="6">
    <location>
        <begin position="329"/>
        <end position="346"/>
    </location>
</feature>
<feature type="region of interest" description="Disordered" evidence="6">
    <location>
        <begin position="191"/>
        <end position="243"/>
    </location>
</feature>
<dbReference type="SMART" id="SM00320">
    <property type="entry name" value="WD40"/>
    <property type="match status" value="6"/>
</dbReference>
<feature type="region of interest" description="Disordered" evidence="6">
    <location>
        <begin position="326"/>
        <end position="346"/>
    </location>
</feature>
<evidence type="ECO:0000259" key="7">
    <source>
        <dbReference type="Pfam" id="PF24807"/>
    </source>
</evidence>
<feature type="compositionally biased region" description="Basic and acidic residues" evidence="6">
    <location>
        <begin position="29"/>
        <end position="44"/>
    </location>
</feature>
<feature type="compositionally biased region" description="Polar residues" evidence="6">
    <location>
        <begin position="217"/>
        <end position="229"/>
    </location>
</feature>
<dbReference type="InterPro" id="IPR015943">
    <property type="entry name" value="WD40/YVTN_repeat-like_dom_sf"/>
</dbReference>
<feature type="compositionally biased region" description="Low complexity" evidence="6">
    <location>
        <begin position="371"/>
        <end position="380"/>
    </location>
</feature>
<dbReference type="OrthoDB" id="10263272at2759"/>
<evidence type="ECO:0000313" key="8">
    <source>
        <dbReference type="EMBL" id="CAG8486388.1"/>
    </source>
</evidence>
<dbReference type="GO" id="GO:1990757">
    <property type="term" value="F:ubiquitin ligase activator activity"/>
    <property type="evidence" value="ECO:0007669"/>
    <property type="project" value="TreeGrafter"/>
</dbReference>
<dbReference type="InterPro" id="IPR036322">
    <property type="entry name" value="WD40_repeat_dom_sf"/>
</dbReference>
<evidence type="ECO:0000256" key="6">
    <source>
        <dbReference type="SAM" id="MobiDB-lite"/>
    </source>
</evidence>
<evidence type="ECO:0000256" key="3">
    <source>
        <dbReference type="ARBA" id="ARBA00022737"/>
    </source>
</evidence>
<feature type="compositionally biased region" description="Polar residues" evidence="6">
    <location>
        <begin position="496"/>
        <end position="507"/>
    </location>
</feature>
<name>A0A9N8WDQ5_9GLOM</name>
<organism evidence="8 9">
    <name type="scientific">Ambispora gerdemannii</name>
    <dbReference type="NCBI Taxonomy" id="144530"/>
    <lineage>
        <taxon>Eukaryota</taxon>
        <taxon>Fungi</taxon>
        <taxon>Fungi incertae sedis</taxon>
        <taxon>Mucoromycota</taxon>
        <taxon>Glomeromycotina</taxon>
        <taxon>Glomeromycetes</taxon>
        <taxon>Archaeosporales</taxon>
        <taxon>Ambisporaceae</taxon>
        <taxon>Ambispora</taxon>
    </lineage>
</organism>
<comment type="similarity">
    <text evidence="1">Belongs to the WD repeat CDC20/Fizzy family.</text>
</comment>
<gene>
    <name evidence="8" type="ORF">AGERDE_LOCUS3506</name>
</gene>
<feature type="region of interest" description="Disordered" evidence="6">
    <location>
        <begin position="258"/>
        <end position="312"/>
    </location>
</feature>
<evidence type="ECO:0000256" key="2">
    <source>
        <dbReference type="ARBA" id="ARBA00022574"/>
    </source>
</evidence>
<dbReference type="InterPro" id="IPR019775">
    <property type="entry name" value="WD40_repeat_CS"/>
</dbReference>
<dbReference type="Proteomes" id="UP000789831">
    <property type="component" value="Unassembled WGS sequence"/>
</dbReference>
<sequence length="1057" mass="117991">MSNRRNSVTNAAFEIRFVDDSALEVVELTPDRISPERHIPDPFRKRDKIPRNSGSYSATTVAPEPSSTLGKDSPTNKNYGSSNSKIPTRKIYGTGRRSRTDPLPSQQRMSNASMDDSDTSSTATTDYKYNFLNGRISQQHRQQQNVKYKNKKRAFSGDESEQEIPKKYSKDNYNIDNAVMNERTISASPSFTADKNNYSNYSNRVDGLTTPPATPPRSITPTNNRTDSYATAEPSPRNSSMIIDQTVLSDNSSSYTVASETTAISTPPHSRRLPPISTSPTTLASATNDDDVELSPSDELPPPKKQIIPHDEVIIPTVAKRLKKKEQFNESQRYSTPNSPTEQGYTDVTDYVEDLFDSAKKYPTYPRRKTSTPTSTPTTRRGTRSRQNSAASKTRPIVNTNNNKSQTPPRVVTANARPQQIINNQNNEIEDNEGELSGNGNSAADTAVMNTSDTGAAEDPMRVGRRARREEWVMVMRDEEEGDVSGSYGDEKSEKSTSTTWNGQPSENEIDQSGGDTQASPAKADTINPKIVLTSDEHNARPLTLELQSTQTNSENHYNSSEATSTTPKRNGRDNSSSSGQKVTSFPLTPSGTRSVTSTPRKTEYGDRFIPLHIHDPAVEFQRLTPPITKSKRKYNAGDRTPETRSYRKDDDKDVLYRAVLENTMFPDNDLPDDSLNIQQTLSSTPRSQTLLKFRSPSNTPRSLMPIDSPNREVYSVSPISMGAQNILENTRQATRQVTERGLYKVLDAPNIRDDFYLNVLDWSSTNFIGVALDNEVFLYNVRSPSVTTLAQLKYPEYVSSVNWSIEGTHIAIGTNRGIVRIYDVCRMKMVRKSSNHNLRVGCLAWQKNILTTGSRDANIYHIDVRSPEPFIGCLNAHTQEICGLKWSQDEQLASGGNDNILHIWDQRKPSPLYSLRHKSAVKAIAWSPHARSLIASGGGSQDQRIRFWTTYTGRNIASYLTGSQVTNLAWSEQVNELASTHGYSRNEVVVWKYPSMDELVCLTGHKSRVLYLAAAPDGRSIVTGAGDEVLRFWNVFSQKKQKTSESTISLRNFVIR</sequence>
<dbReference type="GO" id="GO:0010997">
    <property type="term" value="F:anaphase-promoting complex binding"/>
    <property type="evidence" value="ECO:0007669"/>
    <property type="project" value="InterPro"/>
</dbReference>
<dbReference type="InterPro" id="IPR056150">
    <property type="entry name" value="WD40_CDC20-Fz"/>
</dbReference>
<reference evidence="8" key="1">
    <citation type="submission" date="2021-06" db="EMBL/GenBank/DDBJ databases">
        <authorList>
            <person name="Kallberg Y."/>
            <person name="Tangrot J."/>
            <person name="Rosling A."/>
        </authorList>
    </citation>
    <scope>NUCLEOTIDE SEQUENCE</scope>
    <source>
        <strain evidence="8">MT106</strain>
    </source>
</reference>
<evidence type="ECO:0000256" key="5">
    <source>
        <dbReference type="PROSITE-ProRule" id="PRU00221"/>
    </source>
</evidence>
<dbReference type="SUPFAM" id="SSF50978">
    <property type="entry name" value="WD40 repeat-like"/>
    <property type="match status" value="1"/>
</dbReference>
<comment type="caution">
    <text evidence="8">The sequence shown here is derived from an EMBL/GenBank/DDBJ whole genome shotgun (WGS) entry which is preliminary data.</text>
</comment>
<dbReference type="PANTHER" id="PTHR19918:SF1">
    <property type="entry name" value="FIZZY-RELATED PROTEIN HOMOLOG"/>
    <property type="match status" value="1"/>
</dbReference>
<feature type="region of interest" description="Disordered" evidence="6">
    <location>
        <begin position="548"/>
        <end position="602"/>
    </location>
</feature>
<feature type="compositionally biased region" description="Polar residues" evidence="6">
    <location>
        <begin position="258"/>
        <end position="268"/>
    </location>
</feature>
<accession>A0A9N8WDQ5</accession>
<dbReference type="Pfam" id="PF24807">
    <property type="entry name" value="WD40_CDC20-Fz"/>
    <property type="match status" value="1"/>
</dbReference>
<feature type="region of interest" description="Disordered" evidence="6">
    <location>
        <begin position="29"/>
        <end position="124"/>
    </location>
</feature>
<feature type="compositionally biased region" description="Polar residues" evidence="6">
    <location>
        <begin position="136"/>
        <end position="147"/>
    </location>
</feature>
<dbReference type="PROSITE" id="PS50294">
    <property type="entry name" value="WD_REPEATS_REGION"/>
    <property type="match status" value="2"/>
</dbReference>
<proteinExistence type="inferred from homology"/>
<feature type="repeat" description="WD" evidence="5">
    <location>
        <begin position="875"/>
        <end position="915"/>
    </location>
</feature>
<keyword evidence="9" id="KW-1185">Reference proteome</keyword>
<dbReference type="GO" id="GO:0031145">
    <property type="term" value="P:anaphase-promoting complex-dependent catabolic process"/>
    <property type="evidence" value="ECO:0007669"/>
    <property type="project" value="TreeGrafter"/>
</dbReference>
<keyword evidence="2 5" id="KW-0853">WD repeat</keyword>
<dbReference type="Gene3D" id="2.130.10.10">
    <property type="entry name" value="YVTN repeat-like/Quinoprotein amine dehydrogenase"/>
    <property type="match status" value="1"/>
</dbReference>
<feature type="compositionally biased region" description="Polar residues" evidence="6">
    <location>
        <begin position="548"/>
        <end position="600"/>
    </location>
</feature>
<dbReference type="GO" id="GO:1905786">
    <property type="term" value="P:positive regulation of anaphase-promoting complex-dependent catabolic process"/>
    <property type="evidence" value="ECO:0007669"/>
    <property type="project" value="TreeGrafter"/>
</dbReference>
<dbReference type="PROSITE" id="PS00678">
    <property type="entry name" value="WD_REPEATS_1"/>
    <property type="match status" value="1"/>
</dbReference>
<dbReference type="InterPro" id="IPR001680">
    <property type="entry name" value="WD40_rpt"/>
</dbReference>
<feature type="compositionally biased region" description="Polar residues" evidence="6">
    <location>
        <begin position="276"/>
        <end position="287"/>
    </location>
</feature>
<keyword evidence="4" id="KW-0131">Cell cycle</keyword>
<dbReference type="PANTHER" id="PTHR19918">
    <property type="entry name" value="CELL DIVISION CYCLE 20 CDC20 FIZZY -RELATED"/>
    <property type="match status" value="1"/>
</dbReference>
<feature type="repeat" description="WD" evidence="5">
    <location>
        <begin position="1003"/>
        <end position="1044"/>
    </location>
</feature>
<feature type="compositionally biased region" description="Polar residues" evidence="6">
    <location>
        <begin position="387"/>
        <end position="408"/>
    </location>
</feature>
<dbReference type="InterPro" id="IPR033010">
    <property type="entry name" value="Cdc20/Fizzy"/>
</dbReference>
<feature type="domain" description="CDC20/Fizzy WD40" evidence="7">
    <location>
        <begin position="747"/>
        <end position="1034"/>
    </location>
</feature>
<dbReference type="PROSITE" id="PS50082">
    <property type="entry name" value="WD_REPEATS_2"/>
    <property type="match status" value="2"/>
</dbReference>
<feature type="region of interest" description="Disordered" evidence="6">
    <location>
        <begin position="358"/>
        <end position="523"/>
    </location>
</feature>
<dbReference type="EMBL" id="CAJVPL010000349">
    <property type="protein sequence ID" value="CAG8486388.1"/>
    <property type="molecule type" value="Genomic_DNA"/>
</dbReference>
<keyword evidence="3" id="KW-0677">Repeat</keyword>
<feature type="compositionally biased region" description="Polar residues" evidence="6">
    <location>
        <begin position="438"/>
        <end position="454"/>
    </location>
</feature>
<dbReference type="GO" id="GO:0005680">
    <property type="term" value="C:anaphase-promoting complex"/>
    <property type="evidence" value="ECO:0007669"/>
    <property type="project" value="TreeGrafter"/>
</dbReference>
<evidence type="ECO:0000256" key="1">
    <source>
        <dbReference type="ARBA" id="ARBA00006445"/>
    </source>
</evidence>
<dbReference type="AlphaFoldDB" id="A0A9N8WDQ5"/>
<evidence type="ECO:0000313" key="9">
    <source>
        <dbReference type="Proteomes" id="UP000789831"/>
    </source>
</evidence>